<dbReference type="SFLD" id="SFLDG01152">
    <property type="entry name" value="Main.3:_Omega-_and_Tau-like"/>
    <property type="match status" value="1"/>
</dbReference>
<name>A0A8J4VPS2_9ROSI</name>
<dbReference type="PANTHER" id="PTHR11260">
    <property type="entry name" value="GLUTATHIONE S-TRANSFERASE, GST, SUPERFAMILY, GST DOMAIN CONTAINING"/>
    <property type="match status" value="1"/>
</dbReference>
<evidence type="ECO:0000256" key="2">
    <source>
        <dbReference type="ARBA" id="ARBA00022679"/>
    </source>
</evidence>
<dbReference type="PROSITE" id="PS50405">
    <property type="entry name" value="GST_CTER"/>
    <property type="match status" value="1"/>
</dbReference>
<dbReference type="EMBL" id="JRKL02003037">
    <property type="protein sequence ID" value="KAF3956621.1"/>
    <property type="molecule type" value="Genomic_DNA"/>
</dbReference>
<dbReference type="SUPFAM" id="SSF52833">
    <property type="entry name" value="Thioredoxin-like"/>
    <property type="match status" value="1"/>
</dbReference>
<dbReference type="CDD" id="cd03058">
    <property type="entry name" value="GST_N_Tau"/>
    <property type="match status" value="1"/>
</dbReference>
<evidence type="ECO:0000259" key="5">
    <source>
        <dbReference type="PROSITE" id="PS50404"/>
    </source>
</evidence>
<dbReference type="GO" id="GO:0005737">
    <property type="term" value="C:cytoplasm"/>
    <property type="evidence" value="ECO:0007669"/>
    <property type="project" value="TreeGrafter"/>
</dbReference>
<organism evidence="7 8">
    <name type="scientific">Castanea mollissima</name>
    <name type="common">Chinese chestnut</name>
    <dbReference type="NCBI Taxonomy" id="60419"/>
    <lineage>
        <taxon>Eukaryota</taxon>
        <taxon>Viridiplantae</taxon>
        <taxon>Streptophyta</taxon>
        <taxon>Embryophyta</taxon>
        <taxon>Tracheophyta</taxon>
        <taxon>Spermatophyta</taxon>
        <taxon>Magnoliopsida</taxon>
        <taxon>eudicotyledons</taxon>
        <taxon>Gunneridae</taxon>
        <taxon>Pentapetalae</taxon>
        <taxon>rosids</taxon>
        <taxon>fabids</taxon>
        <taxon>Fagales</taxon>
        <taxon>Fagaceae</taxon>
        <taxon>Castanea</taxon>
    </lineage>
</organism>
<dbReference type="InterPro" id="IPR004046">
    <property type="entry name" value="GST_C"/>
</dbReference>
<dbReference type="Pfam" id="PF02798">
    <property type="entry name" value="GST_N"/>
    <property type="match status" value="1"/>
</dbReference>
<dbReference type="PROSITE" id="PS50404">
    <property type="entry name" value="GST_NTER"/>
    <property type="match status" value="1"/>
</dbReference>
<comment type="caution">
    <text evidence="7">The sequence shown here is derived from an EMBL/GenBank/DDBJ whole genome shotgun (WGS) entry which is preliminary data.</text>
</comment>
<dbReference type="GO" id="GO:0006749">
    <property type="term" value="P:glutathione metabolic process"/>
    <property type="evidence" value="ECO:0007669"/>
    <property type="project" value="InterPro"/>
</dbReference>
<proteinExistence type="inferred from homology"/>
<dbReference type="Proteomes" id="UP000737018">
    <property type="component" value="Unassembled WGS sequence"/>
</dbReference>
<comment type="catalytic activity">
    <reaction evidence="3">
        <text>RX + glutathione = an S-substituted glutathione + a halide anion + H(+)</text>
        <dbReference type="Rhea" id="RHEA:16437"/>
        <dbReference type="ChEBI" id="CHEBI:15378"/>
        <dbReference type="ChEBI" id="CHEBI:16042"/>
        <dbReference type="ChEBI" id="CHEBI:17792"/>
        <dbReference type="ChEBI" id="CHEBI:57925"/>
        <dbReference type="ChEBI" id="CHEBI:90779"/>
        <dbReference type="EC" id="2.5.1.18"/>
    </reaction>
</comment>
<comment type="similarity">
    <text evidence="4">Belongs to the GST superfamily.</text>
</comment>
<dbReference type="SUPFAM" id="SSF47616">
    <property type="entry name" value="GST C-terminal domain-like"/>
    <property type="match status" value="1"/>
</dbReference>
<dbReference type="AlphaFoldDB" id="A0A8J4VPS2"/>
<dbReference type="FunFam" id="1.20.1050.10:FF:000012">
    <property type="entry name" value="Tau class glutathione S-transferase"/>
    <property type="match status" value="1"/>
</dbReference>
<feature type="domain" description="GST N-terminal" evidence="5">
    <location>
        <begin position="2"/>
        <end position="81"/>
    </location>
</feature>
<dbReference type="Pfam" id="PF00043">
    <property type="entry name" value="GST_C"/>
    <property type="match status" value="1"/>
</dbReference>
<dbReference type="InterPro" id="IPR040079">
    <property type="entry name" value="Glutathione_S-Trfase"/>
</dbReference>
<evidence type="ECO:0000256" key="1">
    <source>
        <dbReference type="ARBA" id="ARBA00012452"/>
    </source>
</evidence>
<keyword evidence="2" id="KW-0808">Transferase</keyword>
<dbReference type="InterPro" id="IPR036249">
    <property type="entry name" value="Thioredoxin-like_sf"/>
</dbReference>
<dbReference type="OrthoDB" id="4951845at2759"/>
<sequence>MTEVKLHGRWSSPYVYRVIWALKLKGIPYEYIEEDLFNKGPLLLQYNPVHKKVPVLVHGGKPVCESMIIVEYIEQTWPQNPLLPNNPYERAMARFWVKFADDNTDKDSPFWLLFRSSGEKQEKAIKESLEILKVVEERGLGEKKFFGGDKIGIVDIAFVEFAYWLGFIEEIVGVKLLDAHAFPRLHAWQKNLKEVPVIKENLPDHGEMLVYFKWRREMLMASQ</sequence>
<protein>
    <recommendedName>
        <fullName evidence="1">glutathione transferase</fullName>
        <ecNumber evidence="1">2.5.1.18</ecNumber>
    </recommendedName>
</protein>
<evidence type="ECO:0000256" key="4">
    <source>
        <dbReference type="RuleBase" id="RU003494"/>
    </source>
</evidence>
<evidence type="ECO:0000313" key="8">
    <source>
        <dbReference type="Proteomes" id="UP000737018"/>
    </source>
</evidence>
<dbReference type="SFLD" id="SFLDG00358">
    <property type="entry name" value="Main_(cytGST)"/>
    <property type="match status" value="1"/>
</dbReference>
<dbReference type="Gene3D" id="1.20.1050.10">
    <property type="match status" value="1"/>
</dbReference>
<dbReference type="EC" id="2.5.1.18" evidence="1"/>
<evidence type="ECO:0000313" key="7">
    <source>
        <dbReference type="EMBL" id="KAF3956621.1"/>
    </source>
</evidence>
<dbReference type="InterPro" id="IPR045073">
    <property type="entry name" value="Omega/Tau-like"/>
</dbReference>
<feature type="domain" description="GST C-terminal" evidence="6">
    <location>
        <begin position="86"/>
        <end position="212"/>
    </location>
</feature>
<dbReference type="InterPro" id="IPR010987">
    <property type="entry name" value="Glutathione-S-Trfase_C-like"/>
</dbReference>
<evidence type="ECO:0000259" key="6">
    <source>
        <dbReference type="PROSITE" id="PS50405"/>
    </source>
</evidence>
<dbReference type="GO" id="GO:0004364">
    <property type="term" value="F:glutathione transferase activity"/>
    <property type="evidence" value="ECO:0007669"/>
    <property type="project" value="UniProtKB-EC"/>
</dbReference>
<gene>
    <name evidence="7" type="ORF">CMV_018273</name>
</gene>
<keyword evidence="8" id="KW-1185">Reference proteome</keyword>
<dbReference type="InterPro" id="IPR036282">
    <property type="entry name" value="Glutathione-S-Trfase_C_sf"/>
</dbReference>
<dbReference type="InterPro" id="IPR045074">
    <property type="entry name" value="GST_C_Tau"/>
</dbReference>
<dbReference type="PANTHER" id="PTHR11260:SF679">
    <property type="entry name" value="GLUTATHIONE TRANSFERASE"/>
    <property type="match status" value="1"/>
</dbReference>
<dbReference type="InterPro" id="IPR004045">
    <property type="entry name" value="Glutathione_S-Trfase_N"/>
</dbReference>
<dbReference type="FunFam" id="3.40.30.10:FF:000014">
    <property type="entry name" value="Tau class glutathione S-transferase"/>
    <property type="match status" value="1"/>
</dbReference>
<dbReference type="CDD" id="cd03185">
    <property type="entry name" value="GST_C_Tau"/>
    <property type="match status" value="1"/>
</dbReference>
<dbReference type="Gene3D" id="3.40.30.10">
    <property type="entry name" value="Glutaredoxin"/>
    <property type="match status" value="1"/>
</dbReference>
<dbReference type="SFLD" id="SFLDS00019">
    <property type="entry name" value="Glutathione_Transferase_(cytos"/>
    <property type="match status" value="1"/>
</dbReference>
<accession>A0A8J4VPS2</accession>
<reference evidence="7" key="1">
    <citation type="submission" date="2020-03" db="EMBL/GenBank/DDBJ databases">
        <title>Castanea mollissima Vanexum genome sequencing.</title>
        <authorList>
            <person name="Staton M."/>
        </authorList>
    </citation>
    <scope>NUCLEOTIDE SEQUENCE</scope>
    <source>
        <tissue evidence="7">Leaf</tissue>
    </source>
</reference>
<evidence type="ECO:0000256" key="3">
    <source>
        <dbReference type="ARBA" id="ARBA00047960"/>
    </source>
</evidence>